<dbReference type="InterPro" id="IPR000515">
    <property type="entry name" value="MetI-like"/>
</dbReference>
<evidence type="ECO:0000313" key="10">
    <source>
        <dbReference type="EMBL" id="KEQ24674.1"/>
    </source>
</evidence>
<comment type="similarity">
    <text evidence="7">Belongs to the binding-protein-dependent transport system permease family.</text>
</comment>
<dbReference type="PROSITE" id="PS50928">
    <property type="entry name" value="ABC_TM1"/>
    <property type="match status" value="1"/>
</dbReference>
<evidence type="ECO:0000256" key="7">
    <source>
        <dbReference type="RuleBase" id="RU363032"/>
    </source>
</evidence>
<evidence type="ECO:0000256" key="2">
    <source>
        <dbReference type="ARBA" id="ARBA00022448"/>
    </source>
</evidence>
<comment type="caution">
    <text evidence="10">The sequence shown here is derived from an EMBL/GenBank/DDBJ whole genome shotgun (WGS) entry which is preliminary data.</text>
</comment>
<dbReference type="RefSeq" id="WP_036685064.1">
    <property type="nucleotide sequence ID" value="NZ_JNVM01000015.1"/>
</dbReference>
<evidence type="ECO:0000256" key="6">
    <source>
        <dbReference type="ARBA" id="ARBA00023136"/>
    </source>
</evidence>
<evidence type="ECO:0000256" key="4">
    <source>
        <dbReference type="ARBA" id="ARBA00022692"/>
    </source>
</evidence>
<dbReference type="GO" id="GO:0055085">
    <property type="term" value="P:transmembrane transport"/>
    <property type="evidence" value="ECO:0007669"/>
    <property type="project" value="InterPro"/>
</dbReference>
<feature type="transmembrane region" description="Helical" evidence="7">
    <location>
        <begin position="41"/>
        <end position="62"/>
    </location>
</feature>
<dbReference type="NCBIfam" id="NF045476">
    <property type="entry name" value="Opp4C"/>
    <property type="match status" value="1"/>
</dbReference>
<dbReference type="AlphaFoldDB" id="A0A081P1V1"/>
<keyword evidence="11" id="KW-1185">Reference proteome</keyword>
<feature type="transmembrane region" description="Helical" evidence="7">
    <location>
        <begin position="172"/>
        <end position="191"/>
    </location>
</feature>
<dbReference type="EMBL" id="JNVM01000015">
    <property type="protein sequence ID" value="KEQ24674.1"/>
    <property type="molecule type" value="Genomic_DNA"/>
</dbReference>
<protein>
    <submittedName>
        <fullName evidence="10">Peptide ABC transporter permease</fullName>
    </submittedName>
</protein>
<feature type="transmembrane region" description="Helical" evidence="7">
    <location>
        <begin position="222"/>
        <end position="243"/>
    </location>
</feature>
<dbReference type="Pfam" id="PF12911">
    <property type="entry name" value="OppC_N"/>
    <property type="match status" value="1"/>
</dbReference>
<dbReference type="Proteomes" id="UP000028123">
    <property type="component" value="Unassembled WGS sequence"/>
</dbReference>
<dbReference type="InterPro" id="IPR053523">
    <property type="entry name" value="Oligopeptide_permease_AppC"/>
</dbReference>
<gene>
    <name evidence="10" type="ORF">ET33_08050</name>
</gene>
<accession>A0A081P1V1</accession>
<keyword evidence="4 7" id="KW-0812">Transmembrane</keyword>
<dbReference type="GO" id="GO:0005886">
    <property type="term" value="C:plasma membrane"/>
    <property type="evidence" value="ECO:0007669"/>
    <property type="project" value="UniProtKB-SubCell"/>
</dbReference>
<dbReference type="InterPro" id="IPR050366">
    <property type="entry name" value="BP-dependent_transpt_permease"/>
</dbReference>
<keyword evidence="3" id="KW-1003">Cell membrane</keyword>
<feature type="transmembrane region" description="Helical" evidence="7">
    <location>
        <begin position="280"/>
        <end position="300"/>
    </location>
</feature>
<reference evidence="10 11" key="1">
    <citation type="submission" date="2014-06" db="EMBL/GenBank/DDBJ databases">
        <title>Draft genome sequence of Paenibacillus sp. MSt1.</title>
        <authorList>
            <person name="Aw Y.K."/>
            <person name="Ong K.S."/>
            <person name="Gan H.M."/>
            <person name="Lee S.M."/>
        </authorList>
    </citation>
    <scope>NUCLEOTIDE SEQUENCE [LARGE SCALE GENOMIC DNA]</scope>
    <source>
        <strain evidence="10 11">MSt1</strain>
    </source>
</reference>
<organism evidence="10 11">
    <name type="scientific">Paenibacillus tyrfis</name>
    <dbReference type="NCBI Taxonomy" id="1501230"/>
    <lineage>
        <taxon>Bacteria</taxon>
        <taxon>Bacillati</taxon>
        <taxon>Bacillota</taxon>
        <taxon>Bacilli</taxon>
        <taxon>Bacillales</taxon>
        <taxon>Paenibacillaceae</taxon>
        <taxon>Paenibacillus</taxon>
    </lineage>
</organism>
<dbReference type="eggNOG" id="COG1173">
    <property type="taxonomic scope" value="Bacteria"/>
</dbReference>
<evidence type="ECO:0000256" key="8">
    <source>
        <dbReference type="SAM" id="MobiDB-lite"/>
    </source>
</evidence>
<name>A0A081P1V1_9BACL</name>
<feature type="compositionally biased region" description="Low complexity" evidence="8">
    <location>
        <begin position="9"/>
        <end position="22"/>
    </location>
</feature>
<evidence type="ECO:0000256" key="1">
    <source>
        <dbReference type="ARBA" id="ARBA00004651"/>
    </source>
</evidence>
<feature type="domain" description="ABC transmembrane type-1" evidence="9">
    <location>
        <begin position="102"/>
        <end position="300"/>
    </location>
</feature>
<evidence type="ECO:0000256" key="5">
    <source>
        <dbReference type="ARBA" id="ARBA00022989"/>
    </source>
</evidence>
<proteinExistence type="inferred from homology"/>
<dbReference type="Gene3D" id="1.10.3720.10">
    <property type="entry name" value="MetI-like"/>
    <property type="match status" value="1"/>
</dbReference>
<evidence type="ECO:0000256" key="3">
    <source>
        <dbReference type="ARBA" id="ARBA00022475"/>
    </source>
</evidence>
<dbReference type="SUPFAM" id="SSF161098">
    <property type="entry name" value="MetI-like"/>
    <property type="match status" value="1"/>
</dbReference>
<dbReference type="PANTHER" id="PTHR43386">
    <property type="entry name" value="OLIGOPEPTIDE TRANSPORT SYSTEM PERMEASE PROTEIN APPC"/>
    <property type="match status" value="1"/>
</dbReference>
<dbReference type="InterPro" id="IPR025966">
    <property type="entry name" value="OppC_N"/>
</dbReference>
<keyword evidence="2 7" id="KW-0813">Transport</keyword>
<dbReference type="PANTHER" id="PTHR43386:SF1">
    <property type="entry name" value="D,D-DIPEPTIDE TRANSPORT SYSTEM PERMEASE PROTEIN DDPC-RELATED"/>
    <property type="match status" value="1"/>
</dbReference>
<sequence length="314" mass="34149">MMIDAKRTAGSGLPSAAAPARKTAADSPWRQAARRLRKNKLALFGLAFLVFMILFCFLGPYLSPYANGKVDVARINKPPSALHWLGTDGLGRDVLTRLMQAGRISLTVGVASVVLSVAVGSVLGALAGFYRGIVDQVIMRFADVLLTIPSLPLLIIMGAVMSEWKVPSDYRIYIVMLMLSFLGWPGLARLVRSELLVLREQAYMQAAEALGLRDRRKMFRHLLPNTVPTLIVVATLHVAGAIISESTLSFLGLGVVPPTPSWGNMLDAANSLIDFQKRPWVWIPPGMAILTTVIAINLLGDALRDALDPRLKGR</sequence>
<feature type="transmembrane region" description="Helical" evidence="7">
    <location>
        <begin position="104"/>
        <end position="129"/>
    </location>
</feature>
<keyword evidence="6 7" id="KW-0472">Membrane</keyword>
<keyword evidence="5 7" id="KW-1133">Transmembrane helix</keyword>
<evidence type="ECO:0000313" key="11">
    <source>
        <dbReference type="Proteomes" id="UP000028123"/>
    </source>
</evidence>
<dbReference type="CDD" id="cd06261">
    <property type="entry name" value="TM_PBP2"/>
    <property type="match status" value="1"/>
</dbReference>
<comment type="subcellular location">
    <subcellularLocation>
        <location evidence="1 7">Cell membrane</location>
        <topology evidence="1 7">Multi-pass membrane protein</topology>
    </subcellularLocation>
</comment>
<dbReference type="Pfam" id="PF00528">
    <property type="entry name" value="BPD_transp_1"/>
    <property type="match status" value="1"/>
</dbReference>
<dbReference type="InterPro" id="IPR035906">
    <property type="entry name" value="MetI-like_sf"/>
</dbReference>
<feature type="region of interest" description="Disordered" evidence="8">
    <location>
        <begin position="1"/>
        <end position="26"/>
    </location>
</feature>
<feature type="transmembrane region" description="Helical" evidence="7">
    <location>
        <begin position="141"/>
        <end position="160"/>
    </location>
</feature>
<evidence type="ECO:0000259" key="9">
    <source>
        <dbReference type="PROSITE" id="PS50928"/>
    </source>
</evidence>